<sequence>MFRIAARNALRLTARRAIPCATFRTQVPRLFSSNAVSFNMHSKNVAQILKSEQMLELEEHSNELPEDAQEFLTKHGFKEVAKKNQNLAEIVREDKDEVVRVFFDVAEIMNMPYETAPEEDAEGSEELENTFTNARVVVVRKADDTAVAFDLLLSVSEERYYINSVTPFDSSEAALSETAEAEVKRELTYQGPPFPNLDDSLQQSLEQYLVSRGINDEFMSFITSYSGHKENAEYVNWLEKMKKFFE</sequence>
<dbReference type="PANTHER" id="PTHR10826:SF1">
    <property type="entry name" value="COMPLEMENT COMPONENT 1 Q SUBCOMPONENT-BINDING PROTEIN, MITOCHONDRIAL"/>
    <property type="match status" value="1"/>
</dbReference>
<dbReference type="InParanoid" id="Q75CD4"/>
<dbReference type="OMA" id="CEYMMSK"/>
<dbReference type="GO" id="GO:1902775">
    <property type="term" value="P:mitochondrial large ribosomal subunit assembly"/>
    <property type="evidence" value="ECO:0007669"/>
    <property type="project" value="EnsemblFungi"/>
</dbReference>
<dbReference type="HOGENOM" id="CLU_072692_0_1_1"/>
<evidence type="ECO:0000313" key="2">
    <source>
        <dbReference type="Proteomes" id="UP000000591"/>
    </source>
</evidence>
<dbReference type="GO" id="GO:0097177">
    <property type="term" value="F:mitochondrial ribosome binding"/>
    <property type="evidence" value="ECO:0007669"/>
    <property type="project" value="EnsemblFungi"/>
</dbReference>
<dbReference type="STRING" id="284811.Q75CD4"/>
<dbReference type="EMBL" id="AE016816">
    <property type="protein sequence ID" value="AAS51203.2"/>
    <property type="molecule type" value="Genomic_DNA"/>
</dbReference>
<dbReference type="FunCoup" id="Q75CD4">
    <property type="interactions" value="581"/>
</dbReference>
<dbReference type="GO" id="GO:0042256">
    <property type="term" value="P:cytosolic ribosome assembly"/>
    <property type="evidence" value="ECO:0000318"/>
    <property type="project" value="GO_Central"/>
</dbReference>
<keyword evidence="2" id="KW-1185">Reference proteome</keyword>
<dbReference type="GeneID" id="4619504"/>
<dbReference type="PANTHER" id="PTHR10826">
    <property type="entry name" value="COMPLEMENT COMPONENT 1"/>
    <property type="match status" value="1"/>
</dbReference>
<gene>
    <name evidence="1" type="ORF">AGOS_ACL025C</name>
</gene>
<dbReference type="Proteomes" id="UP000000591">
    <property type="component" value="Chromosome III"/>
</dbReference>
<dbReference type="AlphaFoldDB" id="Q75CD4"/>
<dbReference type="Pfam" id="PF02330">
    <property type="entry name" value="MAM33"/>
    <property type="match status" value="1"/>
</dbReference>
<name>Q75CD4_EREGS</name>
<dbReference type="Gene3D" id="3.10.280.10">
    <property type="entry name" value="Mitochondrial glycoprotein"/>
    <property type="match status" value="1"/>
</dbReference>
<dbReference type="eggNOG" id="KOG2536">
    <property type="taxonomic scope" value="Eukaryota"/>
</dbReference>
<dbReference type="OrthoDB" id="278212at2759"/>
<dbReference type="GO" id="GO:0009060">
    <property type="term" value="P:aerobic respiration"/>
    <property type="evidence" value="ECO:0007669"/>
    <property type="project" value="EnsemblFungi"/>
</dbReference>
<organism evidence="1 2">
    <name type="scientific">Eremothecium gossypii (strain ATCC 10895 / CBS 109.51 / FGSC 9923 / NRRL Y-1056)</name>
    <name type="common">Yeast</name>
    <name type="synonym">Ashbya gossypii</name>
    <dbReference type="NCBI Taxonomy" id="284811"/>
    <lineage>
        <taxon>Eukaryota</taxon>
        <taxon>Fungi</taxon>
        <taxon>Dikarya</taxon>
        <taxon>Ascomycota</taxon>
        <taxon>Saccharomycotina</taxon>
        <taxon>Saccharomycetes</taxon>
        <taxon>Saccharomycetales</taxon>
        <taxon>Saccharomycetaceae</taxon>
        <taxon>Eremothecium</taxon>
    </lineage>
</organism>
<proteinExistence type="predicted"/>
<dbReference type="InterPro" id="IPR003428">
    <property type="entry name" value="MAM33"/>
</dbReference>
<reference evidence="1 2" key="1">
    <citation type="journal article" date="2004" name="Science">
        <title>The Ashbya gossypii genome as a tool for mapping the ancient Saccharomyces cerevisiae genome.</title>
        <authorList>
            <person name="Dietrich F.S."/>
            <person name="Voegeli S."/>
            <person name="Brachat S."/>
            <person name="Lerch A."/>
            <person name="Gates K."/>
            <person name="Steiner S."/>
            <person name="Mohr C."/>
            <person name="Pohlmann R."/>
            <person name="Luedi P."/>
            <person name="Choi S."/>
            <person name="Wing R.A."/>
            <person name="Flavier A."/>
            <person name="Gaffney T.D."/>
            <person name="Philippsen P."/>
        </authorList>
    </citation>
    <scope>NUCLEOTIDE SEQUENCE [LARGE SCALE GENOMIC DNA]</scope>
    <source>
        <strain evidence="2">ATCC 10895 / CBS 109.51 / FGSC 9923 / NRRL Y-1056</strain>
    </source>
</reference>
<dbReference type="SUPFAM" id="SSF54529">
    <property type="entry name" value="Mitochondrial glycoprotein MAM33-like"/>
    <property type="match status" value="1"/>
</dbReference>
<dbReference type="KEGG" id="ago:AGOS_ACL025C"/>
<dbReference type="InterPro" id="IPR036561">
    <property type="entry name" value="MAM33_sf"/>
</dbReference>
<dbReference type="GO" id="GO:0005759">
    <property type="term" value="C:mitochondrial matrix"/>
    <property type="evidence" value="ECO:0007669"/>
    <property type="project" value="EnsemblFungi"/>
</dbReference>
<dbReference type="RefSeq" id="NP_983379.2">
    <property type="nucleotide sequence ID" value="NM_208732.2"/>
</dbReference>
<protein>
    <submittedName>
        <fullName evidence="1">ACL025Cp</fullName>
    </submittedName>
</protein>
<accession>Q75CD4</accession>
<reference evidence="2" key="2">
    <citation type="journal article" date="2013" name="G3 (Bethesda)">
        <title>Genomes of Ashbya fungi isolated from insects reveal four mating-type loci, numerous translocations, lack of transposons, and distinct gene duplications.</title>
        <authorList>
            <person name="Dietrich F.S."/>
            <person name="Voegeli S."/>
            <person name="Kuo S."/>
            <person name="Philippsen P."/>
        </authorList>
    </citation>
    <scope>GENOME REANNOTATION</scope>
    <source>
        <strain evidence="2">ATCC 10895 / CBS 109.51 / FGSC 9923 / NRRL Y-1056</strain>
    </source>
</reference>
<evidence type="ECO:0000313" key="1">
    <source>
        <dbReference type="EMBL" id="AAS51203.2"/>
    </source>
</evidence>